<dbReference type="EMBL" id="PFPI01000006">
    <property type="protein sequence ID" value="PIZ93968.1"/>
    <property type="molecule type" value="Genomic_DNA"/>
</dbReference>
<dbReference type="Proteomes" id="UP000230078">
    <property type="component" value="Unassembled WGS sequence"/>
</dbReference>
<accession>A0A2M7V5S6</accession>
<feature type="region of interest" description="Disordered" evidence="1">
    <location>
        <begin position="154"/>
        <end position="228"/>
    </location>
</feature>
<dbReference type="AlphaFoldDB" id="A0A2M7V5S6"/>
<feature type="compositionally biased region" description="Acidic residues" evidence="1">
    <location>
        <begin position="211"/>
        <end position="228"/>
    </location>
</feature>
<gene>
    <name evidence="2" type="ORF">COX83_00460</name>
</gene>
<feature type="compositionally biased region" description="Pro residues" evidence="1">
    <location>
        <begin position="191"/>
        <end position="200"/>
    </location>
</feature>
<reference evidence="3" key="1">
    <citation type="submission" date="2017-09" db="EMBL/GenBank/DDBJ databases">
        <title>Depth-based differentiation of microbial function through sediment-hosted aquifers and enrichment of novel symbionts in the deep terrestrial subsurface.</title>
        <authorList>
            <person name="Probst A.J."/>
            <person name="Ladd B."/>
            <person name="Jarett J.K."/>
            <person name="Geller-Mcgrath D.E."/>
            <person name="Sieber C.M.K."/>
            <person name="Emerson J.B."/>
            <person name="Anantharaman K."/>
            <person name="Thomas B.C."/>
            <person name="Malmstrom R."/>
            <person name="Stieglmeier M."/>
            <person name="Klingl A."/>
            <person name="Woyke T."/>
            <person name="Ryan C.M."/>
            <person name="Banfield J.F."/>
        </authorList>
    </citation>
    <scope>NUCLEOTIDE SEQUENCE [LARGE SCALE GENOMIC DNA]</scope>
</reference>
<feature type="compositionally biased region" description="Acidic residues" evidence="1">
    <location>
        <begin position="161"/>
        <end position="185"/>
    </location>
</feature>
<protein>
    <submittedName>
        <fullName evidence="2">Uncharacterized protein</fullName>
    </submittedName>
</protein>
<sequence length="228" mass="26095">MSSFERLFKLAKKTGDRMIVFDSAIGDGFAAIPIDEYEAMVTDPRGITELSGDDFLEQINQDIALWRAHQEEQEREDFADTLEEKMMDEPPFDPFGEELPSDHSWHSAGDLLQDRYKKMPSFDWIGNDDKLEEERTEDDAWEFFDSGVVPKETPVVSSFDIPEEGDDDMLFGEETGDDEDEEGEMSLEPLPFDPPMPQPIPEAGETPSGDWQEEPLDEEPIFFEEPIE</sequence>
<proteinExistence type="predicted"/>
<evidence type="ECO:0000256" key="1">
    <source>
        <dbReference type="SAM" id="MobiDB-lite"/>
    </source>
</evidence>
<name>A0A2M7V5S6_9BACT</name>
<evidence type="ECO:0000313" key="3">
    <source>
        <dbReference type="Proteomes" id="UP000230078"/>
    </source>
</evidence>
<comment type="caution">
    <text evidence="2">The sequence shown here is derived from an EMBL/GenBank/DDBJ whole genome shotgun (WGS) entry which is preliminary data.</text>
</comment>
<evidence type="ECO:0000313" key="2">
    <source>
        <dbReference type="EMBL" id="PIZ93968.1"/>
    </source>
</evidence>
<organism evidence="2 3">
    <name type="scientific">Candidatus Magasanikbacteria bacterium CG_4_10_14_0_2_um_filter_41_31</name>
    <dbReference type="NCBI Taxonomy" id="1974639"/>
    <lineage>
        <taxon>Bacteria</taxon>
        <taxon>Candidatus Magasanikiibacteriota</taxon>
    </lineage>
</organism>